<name>K0UCT7_MYCVA</name>
<dbReference type="HOGENOM" id="CLU_506150_0_0_11"/>
<dbReference type="AlphaFoldDB" id="K0UCT7"/>
<accession>K0UCT7</accession>
<keyword evidence="3" id="KW-1185">Reference proteome</keyword>
<feature type="transmembrane region" description="Helical" evidence="1">
    <location>
        <begin position="313"/>
        <end position="331"/>
    </location>
</feature>
<evidence type="ECO:0000313" key="2">
    <source>
        <dbReference type="EMBL" id="EJZ05077.1"/>
    </source>
</evidence>
<dbReference type="PATRIC" id="fig|1194972.3.peg.5280"/>
<feature type="transmembrane region" description="Helical" evidence="1">
    <location>
        <begin position="145"/>
        <end position="161"/>
    </location>
</feature>
<dbReference type="EMBL" id="ALQA01000090">
    <property type="protein sequence ID" value="EJZ05077.1"/>
    <property type="molecule type" value="Genomic_DNA"/>
</dbReference>
<keyword evidence="1" id="KW-1133">Transmembrane helix</keyword>
<evidence type="ECO:0000313" key="3">
    <source>
        <dbReference type="Proteomes" id="UP000006072"/>
    </source>
</evidence>
<keyword evidence="1" id="KW-0472">Membrane</keyword>
<protein>
    <recommendedName>
        <fullName evidence="4">Transmembrane protein</fullName>
    </recommendedName>
</protein>
<evidence type="ECO:0008006" key="4">
    <source>
        <dbReference type="Google" id="ProtNLM"/>
    </source>
</evidence>
<feature type="transmembrane region" description="Helical" evidence="1">
    <location>
        <begin position="37"/>
        <end position="56"/>
    </location>
</feature>
<proteinExistence type="predicted"/>
<organism evidence="2 3">
    <name type="scientific">Mycolicibacterium vaccae ATCC 25954</name>
    <dbReference type="NCBI Taxonomy" id="1194972"/>
    <lineage>
        <taxon>Bacteria</taxon>
        <taxon>Bacillati</taxon>
        <taxon>Actinomycetota</taxon>
        <taxon>Actinomycetes</taxon>
        <taxon>Mycobacteriales</taxon>
        <taxon>Mycobacteriaceae</taxon>
        <taxon>Mycolicibacterium</taxon>
    </lineage>
</organism>
<evidence type="ECO:0000256" key="1">
    <source>
        <dbReference type="SAM" id="Phobius"/>
    </source>
</evidence>
<reference evidence="2 3" key="1">
    <citation type="journal article" date="2012" name="J. Bacteriol.">
        <title>Complete Genome Sequence of Mycobacterium vaccae Type Strain ATCC 25954.</title>
        <authorList>
            <person name="Ho Y.S."/>
            <person name="Adroub S.A."/>
            <person name="Abadi M."/>
            <person name="Al Alwan B."/>
            <person name="Alkhateeb R."/>
            <person name="Gao G."/>
            <person name="Ragab A."/>
            <person name="Ali S."/>
            <person name="van Soolingen D."/>
            <person name="Bitter W."/>
            <person name="Pain A."/>
            <person name="Abdallah A.M."/>
        </authorList>
    </citation>
    <scope>NUCLEOTIDE SEQUENCE [LARGE SCALE GENOMIC DNA]</scope>
    <source>
        <strain evidence="2 3">ATCC 25954</strain>
    </source>
</reference>
<feature type="transmembrane region" description="Helical" evidence="1">
    <location>
        <begin position="217"/>
        <end position="243"/>
    </location>
</feature>
<dbReference type="Proteomes" id="UP000006072">
    <property type="component" value="Unassembled WGS sequence"/>
</dbReference>
<feature type="transmembrane region" description="Helical" evidence="1">
    <location>
        <begin position="338"/>
        <end position="355"/>
    </location>
</feature>
<feature type="transmembrane region" description="Helical" evidence="1">
    <location>
        <begin position="264"/>
        <end position="293"/>
    </location>
</feature>
<comment type="caution">
    <text evidence="2">The sequence shown here is derived from an EMBL/GenBank/DDBJ whole genome shotgun (WGS) entry which is preliminary data.</text>
</comment>
<feature type="transmembrane region" description="Helical" evidence="1">
    <location>
        <begin position="361"/>
        <end position="381"/>
    </location>
</feature>
<sequence>MDVTKGENLFQPNHLLFNAINRLHYRVWTAFGYSADATVPMEVLSAAASLATVYLVHRIALRVGAPPLMALAAAGWTAFSYGFWVYSVEADTYLLPLPAVLLAVLVLFDIRPTEWSGIRGPTVPRLIALGVLSAVAALLHQQYLFLIPIVGVSLILIWRATPGRSSGSLITTASVYGLVAVGVVFLVYCAVGLIALGQSDIAETLAWARGHASQGTWVGFSLMSFPMLLVGLVRVILGINFLASPHAAGAMAKIFPGKVLLEEHYVAAQYIGTTLFWVITAATLVAVGAIVWLTFQATRGVRATEPLSPRWTFTRFGIVYLAVYAVLILIWEPYNLEFWIGLVPILAILLVSRLVGNDGVAPASIALALALAVANFFGGVWPYSHADSDYWTDQNAGLTAIAGKTDVIVTECVYVCQGNLALSTGAHLIPASSDDTGELSAALASPSTGRLFVSSWAFDAPEGVADPETAGSSEVRSMLEGLRDRFVEVTRSGSQTIWQVMPADRP</sequence>
<feature type="transmembrane region" description="Helical" evidence="1">
    <location>
        <begin position="68"/>
        <end position="87"/>
    </location>
</feature>
<keyword evidence="1" id="KW-0812">Transmembrane</keyword>
<feature type="transmembrane region" description="Helical" evidence="1">
    <location>
        <begin position="173"/>
        <end position="197"/>
    </location>
</feature>
<gene>
    <name evidence="2" type="ORF">MVAC_26527</name>
</gene>
<dbReference type="eggNOG" id="COG1807">
    <property type="taxonomic scope" value="Bacteria"/>
</dbReference>